<sequence>MGRSVALSRLSLLNVLGRRNVYFSSSLIQSCPGSSEPYLEQASHFSSVASDSSPSPSTSGPASIEKTALGSAAAARREYEKQTALLRKKYAAELAEKKKREQKDEEIVRARISELKADRLQLKKEKAAARAIEVEEENRILQAHLLKPILVWLMNKSMSDWSRVIEKFVWSTPLLPSFLSIAMGVYEAMLSV</sequence>
<gene>
    <name evidence="3" type="ORF">AXG93_496s1060</name>
</gene>
<keyword evidence="4" id="KW-1185">Reference proteome</keyword>
<dbReference type="AlphaFoldDB" id="A0A176VR67"/>
<evidence type="ECO:0000256" key="1">
    <source>
        <dbReference type="SAM" id="Coils"/>
    </source>
</evidence>
<evidence type="ECO:0000313" key="3">
    <source>
        <dbReference type="EMBL" id="OAE22811.1"/>
    </source>
</evidence>
<proteinExistence type="predicted"/>
<feature type="compositionally biased region" description="Low complexity" evidence="2">
    <location>
        <begin position="45"/>
        <end position="63"/>
    </location>
</feature>
<evidence type="ECO:0000256" key="2">
    <source>
        <dbReference type="SAM" id="MobiDB-lite"/>
    </source>
</evidence>
<name>A0A176VR67_MARPO</name>
<dbReference type="PANTHER" id="PTHR36402:SF1">
    <property type="entry name" value="EXPRESSED PROTEIN"/>
    <property type="match status" value="1"/>
</dbReference>
<feature type="coiled-coil region" evidence="1">
    <location>
        <begin position="105"/>
        <end position="137"/>
    </location>
</feature>
<evidence type="ECO:0000313" key="4">
    <source>
        <dbReference type="Proteomes" id="UP000077202"/>
    </source>
</evidence>
<reference evidence="3" key="1">
    <citation type="submission" date="2016-03" db="EMBL/GenBank/DDBJ databases">
        <title>Mechanisms controlling the formation of the plant cell surface in tip-growing cells are functionally conserved among land plants.</title>
        <authorList>
            <person name="Honkanen S."/>
            <person name="Jones V.A."/>
            <person name="Morieri G."/>
            <person name="Champion C."/>
            <person name="Hetherington A.J."/>
            <person name="Kelly S."/>
            <person name="Saint-Marcoux D."/>
            <person name="Proust H."/>
            <person name="Prescott H."/>
            <person name="Dolan L."/>
        </authorList>
    </citation>
    <scope>NUCLEOTIDE SEQUENCE [LARGE SCALE GENOMIC DNA]</scope>
    <source>
        <tissue evidence="3">Whole gametophyte</tissue>
    </source>
</reference>
<dbReference type="Proteomes" id="UP000077202">
    <property type="component" value="Unassembled WGS sequence"/>
</dbReference>
<dbReference type="PANTHER" id="PTHR36402">
    <property type="entry name" value="EXPRESSED PROTEIN"/>
    <property type="match status" value="1"/>
</dbReference>
<protein>
    <submittedName>
        <fullName evidence="3">Uncharacterized protein</fullName>
    </submittedName>
</protein>
<dbReference type="PROSITE" id="PS51257">
    <property type="entry name" value="PROKAR_LIPOPROTEIN"/>
    <property type="match status" value="1"/>
</dbReference>
<comment type="caution">
    <text evidence="3">The sequence shown here is derived from an EMBL/GenBank/DDBJ whole genome shotgun (WGS) entry which is preliminary data.</text>
</comment>
<accession>A0A176VR67</accession>
<organism evidence="3 4">
    <name type="scientific">Marchantia polymorpha subsp. ruderalis</name>
    <dbReference type="NCBI Taxonomy" id="1480154"/>
    <lineage>
        <taxon>Eukaryota</taxon>
        <taxon>Viridiplantae</taxon>
        <taxon>Streptophyta</taxon>
        <taxon>Embryophyta</taxon>
        <taxon>Marchantiophyta</taxon>
        <taxon>Marchantiopsida</taxon>
        <taxon>Marchantiidae</taxon>
        <taxon>Marchantiales</taxon>
        <taxon>Marchantiaceae</taxon>
        <taxon>Marchantia</taxon>
    </lineage>
</organism>
<keyword evidence="1" id="KW-0175">Coiled coil</keyword>
<dbReference type="EMBL" id="LVLJ01003060">
    <property type="protein sequence ID" value="OAE22811.1"/>
    <property type="molecule type" value="Genomic_DNA"/>
</dbReference>
<feature type="region of interest" description="Disordered" evidence="2">
    <location>
        <begin position="45"/>
        <end position="65"/>
    </location>
</feature>